<dbReference type="Pfam" id="PF10609">
    <property type="entry name" value="ParA"/>
    <property type="match status" value="1"/>
</dbReference>
<proteinExistence type="predicted"/>
<dbReference type="RefSeq" id="WP_102767579.1">
    <property type="nucleotide sequence ID" value="NZ_POSP01000003.1"/>
</dbReference>
<gene>
    <name evidence="3" type="ORF">C1O66_09080</name>
</gene>
<organism evidence="3 4">
    <name type="scientific">Kinneretia aquatilis</name>
    <dbReference type="NCBI Taxonomy" id="2070761"/>
    <lineage>
        <taxon>Bacteria</taxon>
        <taxon>Pseudomonadati</taxon>
        <taxon>Pseudomonadota</taxon>
        <taxon>Betaproteobacteria</taxon>
        <taxon>Burkholderiales</taxon>
        <taxon>Sphaerotilaceae</taxon>
        <taxon>Roseateles</taxon>
    </lineage>
</organism>
<sequence>MSEASLGQSAADAGKELKDRSIGAIIAETRDLSADQVARVLSYQREKNVRFGEAAIALGFANADDVLFALAQQFHYPYAPEVSRNQNAELITLNQPFSAQAEFFRAVRSQLMMRVFSEQQSPRRALAVVSANQGDGKSFFAANLAVTLAQLGGRTLLVDADLRGPRQHEVFGVQSPSGLSGILAGRTEGQAIQPIKGVPGLFLLPVGITPPNPLELLERPAFGLLLRELVSKFDYVIVDTPAAELGADAVVIASRCGAAMPLARKSESKLAPFQELVAGLADASTLVTGAVLNEY</sequence>
<dbReference type="GO" id="GO:0005524">
    <property type="term" value="F:ATP binding"/>
    <property type="evidence" value="ECO:0007669"/>
    <property type="project" value="UniProtKB-KW"/>
</dbReference>
<accession>A0A2N8KW40</accession>
<dbReference type="GO" id="GO:0005886">
    <property type="term" value="C:plasma membrane"/>
    <property type="evidence" value="ECO:0007669"/>
    <property type="project" value="TreeGrafter"/>
</dbReference>
<dbReference type="CDD" id="cd05387">
    <property type="entry name" value="BY-kinase"/>
    <property type="match status" value="1"/>
</dbReference>
<reference evidence="3 4" key="1">
    <citation type="submission" date="2018-01" db="EMBL/GenBank/DDBJ databases">
        <title>Draft genome sequence of Paucibacter aquatile CR182 isolated from freshwater of the Nakdong River.</title>
        <authorList>
            <person name="Choi A."/>
            <person name="Chung E.J."/>
        </authorList>
    </citation>
    <scope>NUCLEOTIDE SEQUENCE [LARGE SCALE GENOMIC DNA]</scope>
    <source>
        <strain evidence="3 4">CR182</strain>
    </source>
</reference>
<dbReference type="InterPro" id="IPR005702">
    <property type="entry name" value="Wzc-like_C"/>
</dbReference>
<evidence type="ECO:0000256" key="1">
    <source>
        <dbReference type="ARBA" id="ARBA00022741"/>
    </source>
</evidence>
<keyword evidence="3" id="KW-0808">Transferase</keyword>
<dbReference type="PANTHER" id="PTHR32309">
    <property type="entry name" value="TYROSINE-PROTEIN KINASE"/>
    <property type="match status" value="1"/>
</dbReference>
<dbReference type="SUPFAM" id="SSF52540">
    <property type="entry name" value="P-loop containing nucleoside triphosphate hydrolases"/>
    <property type="match status" value="1"/>
</dbReference>
<dbReference type="Proteomes" id="UP000235916">
    <property type="component" value="Unassembled WGS sequence"/>
</dbReference>
<dbReference type="PANTHER" id="PTHR32309:SF13">
    <property type="entry name" value="FERRIC ENTEROBACTIN TRANSPORT PROTEIN FEPE"/>
    <property type="match status" value="1"/>
</dbReference>
<dbReference type="InterPro" id="IPR033756">
    <property type="entry name" value="YlxH/NBP35"/>
</dbReference>
<dbReference type="GO" id="GO:0004713">
    <property type="term" value="F:protein tyrosine kinase activity"/>
    <property type="evidence" value="ECO:0007669"/>
    <property type="project" value="TreeGrafter"/>
</dbReference>
<keyword evidence="3" id="KW-0418">Kinase</keyword>
<evidence type="ECO:0000313" key="3">
    <source>
        <dbReference type="EMBL" id="PND37660.1"/>
    </source>
</evidence>
<dbReference type="OrthoDB" id="9808257at2"/>
<dbReference type="NCBIfam" id="TIGR01007">
    <property type="entry name" value="eps_fam"/>
    <property type="match status" value="1"/>
</dbReference>
<dbReference type="InterPro" id="IPR050445">
    <property type="entry name" value="Bact_polysacc_biosynth/exp"/>
</dbReference>
<dbReference type="InterPro" id="IPR037257">
    <property type="entry name" value="T2SS_E_N_sf"/>
</dbReference>
<dbReference type="Gene3D" id="3.40.50.300">
    <property type="entry name" value="P-loop containing nucleotide triphosphate hydrolases"/>
    <property type="match status" value="1"/>
</dbReference>
<comment type="caution">
    <text evidence="3">The sequence shown here is derived from an EMBL/GenBank/DDBJ whole genome shotgun (WGS) entry which is preliminary data.</text>
</comment>
<dbReference type="InterPro" id="IPR027417">
    <property type="entry name" value="P-loop_NTPase"/>
</dbReference>
<keyword evidence="2" id="KW-0067">ATP-binding</keyword>
<keyword evidence="4" id="KW-1185">Reference proteome</keyword>
<protein>
    <submittedName>
        <fullName evidence="3">Tyrosine protein kinase</fullName>
    </submittedName>
</protein>
<evidence type="ECO:0000256" key="2">
    <source>
        <dbReference type="ARBA" id="ARBA00022840"/>
    </source>
</evidence>
<name>A0A2N8KW40_9BURK</name>
<dbReference type="SUPFAM" id="SSF160246">
    <property type="entry name" value="EspE N-terminal domain-like"/>
    <property type="match status" value="1"/>
</dbReference>
<evidence type="ECO:0000313" key="4">
    <source>
        <dbReference type="Proteomes" id="UP000235916"/>
    </source>
</evidence>
<keyword evidence="1" id="KW-0547">Nucleotide-binding</keyword>
<dbReference type="EMBL" id="POSP01000003">
    <property type="protein sequence ID" value="PND37660.1"/>
    <property type="molecule type" value="Genomic_DNA"/>
</dbReference>
<dbReference type="AlphaFoldDB" id="A0A2N8KW40"/>